<evidence type="ECO:0000313" key="2">
    <source>
        <dbReference type="EMBL" id="KNC56272.1"/>
    </source>
</evidence>
<dbReference type="GeneID" id="25561930"/>
<dbReference type="AlphaFoldDB" id="A0A0L0DVR5"/>
<dbReference type="OMA" id="KILWEVT"/>
<organism evidence="2 3">
    <name type="scientific">Thecamonas trahens ATCC 50062</name>
    <dbReference type="NCBI Taxonomy" id="461836"/>
    <lineage>
        <taxon>Eukaryota</taxon>
        <taxon>Apusozoa</taxon>
        <taxon>Apusomonadida</taxon>
        <taxon>Apusomonadidae</taxon>
        <taxon>Thecamonas</taxon>
    </lineage>
</organism>
<accession>A0A0L0DVR5</accession>
<feature type="region of interest" description="Disordered" evidence="1">
    <location>
        <begin position="183"/>
        <end position="214"/>
    </location>
</feature>
<dbReference type="EMBL" id="GL349441">
    <property type="protein sequence ID" value="KNC56272.1"/>
    <property type="molecule type" value="Genomic_DNA"/>
</dbReference>
<protein>
    <submittedName>
        <fullName evidence="2">Charged multivesicular body protein 3</fullName>
    </submittedName>
</protein>
<reference evidence="2 3" key="1">
    <citation type="submission" date="2010-05" db="EMBL/GenBank/DDBJ databases">
        <title>The Genome Sequence of Thecamonas trahens ATCC 50062.</title>
        <authorList>
            <consortium name="The Broad Institute Genome Sequencing Platform"/>
            <person name="Russ C."/>
            <person name="Cuomo C."/>
            <person name="Shea T."/>
            <person name="Young S.K."/>
            <person name="Zeng Q."/>
            <person name="Koehrsen M."/>
            <person name="Haas B."/>
            <person name="Borodovsky M."/>
            <person name="Guigo R."/>
            <person name="Alvarado L."/>
            <person name="Berlin A."/>
            <person name="Bochicchio J."/>
            <person name="Borenstein D."/>
            <person name="Chapman S."/>
            <person name="Chen Z."/>
            <person name="Freedman E."/>
            <person name="Gellesch M."/>
            <person name="Goldberg J."/>
            <person name="Griggs A."/>
            <person name="Gujja S."/>
            <person name="Heilman E."/>
            <person name="Heiman D."/>
            <person name="Hepburn T."/>
            <person name="Howarth C."/>
            <person name="Jen D."/>
            <person name="Larson L."/>
            <person name="Mehta T."/>
            <person name="Park D."/>
            <person name="Pearson M."/>
            <person name="Roberts A."/>
            <person name="Saif S."/>
            <person name="Shenoy N."/>
            <person name="Sisk P."/>
            <person name="Stolte C."/>
            <person name="Sykes S."/>
            <person name="Thomson T."/>
            <person name="Walk T."/>
            <person name="White J."/>
            <person name="Yandava C."/>
            <person name="Burger G."/>
            <person name="Gray M.W."/>
            <person name="Holland P.W.H."/>
            <person name="King N."/>
            <person name="Lang F.B.F."/>
            <person name="Roger A.J."/>
            <person name="Ruiz-Trillo I."/>
            <person name="Lander E."/>
            <person name="Nusbaum C."/>
        </authorList>
    </citation>
    <scope>NUCLEOTIDE SEQUENCE [LARGE SCALE GENOMIC DNA]</scope>
    <source>
        <strain evidence="2 3">ATCC 50062</strain>
    </source>
</reference>
<dbReference type="PANTHER" id="PTHR10476">
    <property type="entry name" value="CHARGED MULTIVESICULAR BODY PROTEIN"/>
    <property type="match status" value="1"/>
</dbReference>
<dbReference type="Gene3D" id="6.10.140.1230">
    <property type="match status" value="1"/>
</dbReference>
<proteinExistence type="predicted"/>
<dbReference type="OrthoDB" id="2329734at2759"/>
<dbReference type="eggNOG" id="KOG3229">
    <property type="taxonomic scope" value="Eukaryota"/>
</dbReference>
<dbReference type="Pfam" id="PF03357">
    <property type="entry name" value="Snf7"/>
    <property type="match status" value="1"/>
</dbReference>
<sequence>MGLFGKKLSPKEQVRQWKRGMRHEMRAVDRQITAIKREQKGVEREIKQCAKSGDVVSAKILAKEYVRANKAVERLYTSKAQMNSVIMSMEANLAMAKVTGCLQSSTEVMAMMNSLVRVNEISQVMMAMSKEMTKAGIIEEMVDDTFEMMEDDELEDEAEDAVNSVLAEITDGVMGEMAGIATGSSLPEAEPAAAEEEGEDDMADMQARLAALQA</sequence>
<dbReference type="GO" id="GO:0007034">
    <property type="term" value="P:vacuolar transport"/>
    <property type="evidence" value="ECO:0007669"/>
    <property type="project" value="InterPro"/>
</dbReference>
<feature type="compositionally biased region" description="Acidic residues" evidence="1">
    <location>
        <begin position="193"/>
        <end position="203"/>
    </location>
</feature>
<dbReference type="Proteomes" id="UP000054408">
    <property type="component" value="Unassembled WGS sequence"/>
</dbReference>
<keyword evidence="3" id="KW-1185">Reference proteome</keyword>
<dbReference type="InterPro" id="IPR005024">
    <property type="entry name" value="Snf7_fam"/>
</dbReference>
<dbReference type="RefSeq" id="XP_013760791.1">
    <property type="nucleotide sequence ID" value="XM_013905337.1"/>
</dbReference>
<evidence type="ECO:0000256" key="1">
    <source>
        <dbReference type="SAM" id="MobiDB-lite"/>
    </source>
</evidence>
<evidence type="ECO:0000313" key="3">
    <source>
        <dbReference type="Proteomes" id="UP000054408"/>
    </source>
</evidence>
<gene>
    <name evidence="2" type="ORF">AMSG_02241</name>
</gene>
<dbReference type="STRING" id="461836.A0A0L0DVR5"/>
<name>A0A0L0DVR5_THETB</name>